<organism evidence="1 2">
    <name type="scientific">Haloquadratum walsbyi J07HQW1</name>
    <dbReference type="NCBI Taxonomy" id="1238424"/>
    <lineage>
        <taxon>Archaea</taxon>
        <taxon>Methanobacteriati</taxon>
        <taxon>Methanobacteriota</taxon>
        <taxon>Stenosarchaea group</taxon>
        <taxon>Halobacteria</taxon>
        <taxon>Halobacteriales</taxon>
        <taxon>Haloferacaceae</taxon>
        <taxon>Haloquadratum</taxon>
    </lineage>
</organism>
<evidence type="ECO:0000313" key="1">
    <source>
        <dbReference type="EMBL" id="ERG93534.1"/>
    </source>
</evidence>
<reference evidence="1 2" key="1">
    <citation type="journal article" date="2013" name="PLoS ONE">
        <title>Assembly-driven community genomics of a hypersaline microbial ecosystem.</title>
        <authorList>
            <person name="Podell S."/>
            <person name="Ugalde J.A."/>
            <person name="Narasingarao P."/>
            <person name="Banfield J.F."/>
            <person name="Heidelberg K.B."/>
            <person name="Allen E.E."/>
        </authorList>
    </citation>
    <scope>NUCLEOTIDE SEQUENCE [LARGE SCALE GENOMIC DNA]</scope>
    <source>
        <strain evidence="2">J07HQW1</strain>
    </source>
</reference>
<name>U1MTE7_9EURY</name>
<protein>
    <submittedName>
        <fullName evidence="1">Uncharacterized protein</fullName>
    </submittedName>
</protein>
<sequence>MASWTRFAVSFLAETVVQRGFRIRGDTILIVGVVPTPAVVTGLVRAVKELLGGFVEVVVTLVRNDELDRRSTSDLHSSGLKPSVVTSSGVSWLHSRRLCRRVSVSFPVYSLRASDQLEVLAS</sequence>
<dbReference type="HOGENOM" id="CLU_2021467_0_0_2"/>
<accession>U1MTE7</accession>
<dbReference type="Proteomes" id="UP000030649">
    <property type="component" value="Unassembled WGS sequence"/>
</dbReference>
<dbReference type="AlphaFoldDB" id="U1MTE7"/>
<dbReference type="EMBL" id="KE356560">
    <property type="protein sequence ID" value="ERG93534.1"/>
    <property type="molecule type" value="Genomic_DNA"/>
</dbReference>
<evidence type="ECO:0000313" key="2">
    <source>
        <dbReference type="Proteomes" id="UP000030649"/>
    </source>
</evidence>
<dbReference type="STRING" id="1238424.J07HQW1_03598"/>
<proteinExistence type="predicted"/>
<gene>
    <name evidence="1" type="ORF">J07HQW1_03598</name>
</gene>